<feature type="domain" description="AMP-dependent synthetase/ligase" evidence="8">
    <location>
        <begin position="29"/>
        <end position="420"/>
    </location>
</feature>
<comment type="subcellular location">
    <subcellularLocation>
        <location evidence="1">Membrane</location>
        <topology evidence="1">Peripheral membrane protein</topology>
    </subcellularLocation>
</comment>
<keyword evidence="3" id="KW-0436">Ligase</keyword>
<dbReference type="SUPFAM" id="SSF56801">
    <property type="entry name" value="Acetyl-CoA synthetase-like"/>
    <property type="match status" value="1"/>
</dbReference>
<keyword evidence="11" id="KW-1185">Reference proteome</keyword>
<dbReference type="EC" id="6.2.1.3" evidence="5"/>
<comment type="pathway">
    <text evidence="2">Lipid metabolism; fatty acid beta-oxidation.</text>
</comment>
<dbReference type="EMBL" id="JAVRHY010000016">
    <property type="protein sequence ID" value="MDT0619545.1"/>
    <property type="molecule type" value="Genomic_DNA"/>
</dbReference>
<dbReference type="Proteomes" id="UP001259982">
    <property type="component" value="Unassembled WGS sequence"/>
</dbReference>
<dbReference type="CDD" id="cd05936">
    <property type="entry name" value="FC-FACS_FadD_like"/>
    <property type="match status" value="1"/>
</dbReference>
<keyword evidence="4" id="KW-0472">Membrane</keyword>
<evidence type="ECO:0000256" key="4">
    <source>
        <dbReference type="ARBA" id="ARBA00023136"/>
    </source>
</evidence>
<evidence type="ECO:0000256" key="5">
    <source>
        <dbReference type="ARBA" id="ARBA00026121"/>
    </source>
</evidence>
<feature type="domain" description="AMP-binding enzyme C-terminal" evidence="9">
    <location>
        <begin position="471"/>
        <end position="545"/>
    </location>
</feature>
<evidence type="ECO:0000259" key="8">
    <source>
        <dbReference type="Pfam" id="PF00501"/>
    </source>
</evidence>
<accession>A0ABU3BBR5</accession>
<dbReference type="Pfam" id="PF00501">
    <property type="entry name" value="AMP-binding"/>
    <property type="match status" value="1"/>
</dbReference>
<dbReference type="InterPro" id="IPR025110">
    <property type="entry name" value="AMP-bd_C"/>
</dbReference>
<dbReference type="Gene3D" id="3.30.300.30">
    <property type="match status" value="1"/>
</dbReference>
<evidence type="ECO:0000256" key="6">
    <source>
        <dbReference type="ARBA" id="ARBA00039545"/>
    </source>
</evidence>
<dbReference type="PANTHER" id="PTHR43767">
    <property type="entry name" value="LONG-CHAIN-FATTY-ACID--COA LIGASE"/>
    <property type="match status" value="1"/>
</dbReference>
<name>A0ABU3BBR5_9GAMM</name>
<dbReference type="InterPro" id="IPR020845">
    <property type="entry name" value="AMP-binding_CS"/>
</dbReference>
<dbReference type="Pfam" id="PF13193">
    <property type="entry name" value="AMP-binding_C"/>
    <property type="match status" value="1"/>
</dbReference>
<proteinExistence type="predicted"/>
<dbReference type="PANTHER" id="PTHR43767:SF8">
    <property type="entry name" value="LONG-CHAIN-FATTY-ACID--COA LIGASE"/>
    <property type="match status" value="1"/>
</dbReference>
<evidence type="ECO:0000256" key="2">
    <source>
        <dbReference type="ARBA" id="ARBA00005005"/>
    </source>
</evidence>
<comment type="caution">
    <text evidence="10">The sequence shown here is derived from an EMBL/GenBank/DDBJ whole genome shotgun (WGS) entry which is preliminary data.</text>
</comment>
<evidence type="ECO:0000313" key="11">
    <source>
        <dbReference type="Proteomes" id="UP001259982"/>
    </source>
</evidence>
<dbReference type="InterPro" id="IPR045851">
    <property type="entry name" value="AMP-bd_C_sf"/>
</dbReference>
<evidence type="ECO:0000259" key="9">
    <source>
        <dbReference type="Pfam" id="PF13193"/>
    </source>
</evidence>
<evidence type="ECO:0000256" key="1">
    <source>
        <dbReference type="ARBA" id="ARBA00004170"/>
    </source>
</evidence>
<dbReference type="InterPro" id="IPR000873">
    <property type="entry name" value="AMP-dep_synth/lig_dom"/>
</dbReference>
<dbReference type="InterPro" id="IPR050237">
    <property type="entry name" value="ATP-dep_AMP-bd_enzyme"/>
</dbReference>
<dbReference type="PROSITE" id="PS00455">
    <property type="entry name" value="AMP_BINDING"/>
    <property type="match status" value="1"/>
</dbReference>
<sequence length="552" mass="60640">MNRVWLDHYPAGIGFDVDTDRYPSLAAALEDSCDRFADRTAFSSMDATLSYADVQRRSREFAAYLQSELGMGKGDRIAIMMPNCLQYVVALFGAIRAGLVVVNVNPLYTARELEHQLADSGAQAIVVMENFAATLEKVIDTVPTKTVVTTQLGDMLGFPKGLITNAVVKHVKKMVPRWNLPGATDFGDALKRGARADFNPPEITQEDLVFLQYTGGTTGPAKGAMLSHGNLVANLQQCHAWFQHYVNTETEEVIITALPMYHVFALTVNTLIFFTLGGKNVLITNPRDMPGFVKELGKQPFTAITGVNTLFNGLLNTPGFEALDFSTLKFAMGGGMAVQKPVAERWKQVTGVPIVEGYGLSETSPVATCNRLDLEEFNHSIGLPAPATDVVIRDDDNNDVAMGESGELCIKGPQVMQGYWNKPEANEEAFSPDGYFRTGDIARMDEKGYFYIVDRKKDMILVSGFNVFPNEIEDVVAGHPGVLEGAAIGVPDDKSGEAVKLFIVRKDPGLTEQSVRDFCKENLTGYKQPKYIDFIDEVPKSPVGKILRRQLR</sequence>
<evidence type="ECO:0000313" key="10">
    <source>
        <dbReference type="EMBL" id="MDT0619545.1"/>
    </source>
</evidence>
<evidence type="ECO:0000256" key="7">
    <source>
        <dbReference type="ARBA" id="ARBA00042773"/>
    </source>
</evidence>
<dbReference type="Gene3D" id="3.40.50.12780">
    <property type="entry name" value="N-terminal domain of ligase-like"/>
    <property type="match status" value="1"/>
</dbReference>
<organism evidence="10 11">
    <name type="scientific">Spectribacter acetivorans</name>
    <dbReference type="NCBI Taxonomy" id="3075603"/>
    <lineage>
        <taxon>Bacteria</taxon>
        <taxon>Pseudomonadati</taxon>
        <taxon>Pseudomonadota</taxon>
        <taxon>Gammaproteobacteria</taxon>
        <taxon>Salinisphaerales</taxon>
        <taxon>Salinisphaeraceae</taxon>
        <taxon>Spectribacter</taxon>
    </lineage>
</organism>
<gene>
    <name evidence="10" type="ORF">RM531_13785</name>
</gene>
<protein>
    <recommendedName>
        <fullName evidence="6">Long-chain-fatty-acid--CoA ligase</fullName>
        <ecNumber evidence="5">6.2.1.3</ecNumber>
    </recommendedName>
    <alternativeName>
        <fullName evidence="7">Long-chain acyl-CoA synthetase</fullName>
    </alternativeName>
</protein>
<reference evidence="10 11" key="1">
    <citation type="submission" date="2023-09" db="EMBL/GenBank/DDBJ databases">
        <authorList>
            <person name="Rey-Velasco X."/>
        </authorList>
    </citation>
    <scope>NUCLEOTIDE SEQUENCE [LARGE SCALE GENOMIC DNA]</scope>
    <source>
        <strain evidence="10 11">P385</strain>
    </source>
</reference>
<evidence type="ECO:0000256" key="3">
    <source>
        <dbReference type="ARBA" id="ARBA00022598"/>
    </source>
</evidence>
<dbReference type="InterPro" id="IPR042099">
    <property type="entry name" value="ANL_N_sf"/>
</dbReference>
<dbReference type="RefSeq" id="WP_311660042.1">
    <property type="nucleotide sequence ID" value="NZ_JAVRHY010000016.1"/>
</dbReference>